<dbReference type="InterPro" id="IPR003953">
    <property type="entry name" value="FAD-dep_OxRdtase_2_FAD-bd"/>
</dbReference>
<dbReference type="Gene3D" id="3.50.50.60">
    <property type="entry name" value="FAD/NAD(P)-binding domain"/>
    <property type="match status" value="1"/>
</dbReference>
<dbReference type="InterPro" id="IPR050315">
    <property type="entry name" value="FAD-oxidoreductase_2"/>
</dbReference>
<comment type="caution">
    <text evidence="6">The sequence shown here is derived from an EMBL/GenBank/DDBJ whole genome shotgun (WGS) entry which is preliminary data.</text>
</comment>
<evidence type="ECO:0000256" key="1">
    <source>
        <dbReference type="ARBA" id="ARBA00001974"/>
    </source>
</evidence>
<evidence type="ECO:0000313" key="7">
    <source>
        <dbReference type="Proteomes" id="UP000271472"/>
    </source>
</evidence>
<protein>
    <submittedName>
        <fullName evidence="6">FAD-binding dehydrogenase</fullName>
    </submittedName>
</protein>
<organism evidence="6 7">
    <name type="scientific">Slackia isoflavoniconvertens</name>
    <dbReference type="NCBI Taxonomy" id="572010"/>
    <lineage>
        <taxon>Bacteria</taxon>
        <taxon>Bacillati</taxon>
        <taxon>Actinomycetota</taxon>
        <taxon>Coriobacteriia</taxon>
        <taxon>Eggerthellales</taxon>
        <taxon>Eggerthellaceae</taxon>
        <taxon>Slackia</taxon>
    </lineage>
</organism>
<dbReference type="PANTHER" id="PTHR43400:SF10">
    <property type="entry name" value="3-OXOSTEROID 1-DEHYDROGENASE"/>
    <property type="match status" value="1"/>
</dbReference>
<dbReference type="Proteomes" id="UP000271472">
    <property type="component" value="Unassembled WGS sequence"/>
</dbReference>
<dbReference type="Gene3D" id="3.90.700.10">
    <property type="entry name" value="Succinate dehydrogenase/fumarate reductase flavoprotein, catalytic domain"/>
    <property type="match status" value="1"/>
</dbReference>
<keyword evidence="3" id="KW-0274">FAD</keyword>
<dbReference type="GeneID" id="98662653"/>
<keyword evidence="2" id="KW-0285">Flavoprotein</keyword>
<dbReference type="PANTHER" id="PTHR43400">
    <property type="entry name" value="FUMARATE REDUCTASE"/>
    <property type="match status" value="1"/>
</dbReference>
<proteinExistence type="predicted"/>
<feature type="domain" description="FAD-dependent oxidoreductase 2 FAD-binding" evidence="5">
    <location>
        <begin position="68"/>
        <end position="528"/>
    </location>
</feature>
<dbReference type="SUPFAM" id="SSF56425">
    <property type="entry name" value="Succinate dehydrogenase/fumarate reductase flavoprotein, catalytic domain"/>
    <property type="match status" value="1"/>
</dbReference>
<dbReference type="InterPro" id="IPR036188">
    <property type="entry name" value="FAD/NAD-bd_sf"/>
</dbReference>
<dbReference type="InterPro" id="IPR027477">
    <property type="entry name" value="Succ_DH/fumarate_Rdtase_cat_sf"/>
</dbReference>
<evidence type="ECO:0000256" key="2">
    <source>
        <dbReference type="ARBA" id="ARBA00022630"/>
    </source>
</evidence>
<accession>A0A3N0IKK4</accession>
<sequence length="564" mass="60792">MKTSCQVAKAGVTRRGFLGLAAASAVIAGSGIAGCSPAKPSETGADAEQAQTVPEIAESEIKETKEADVVVVGLGVAGVAAMRSAAEAGAHVIAVEKTSIANCRSNMFAAFNCDTARKLGIPDTDPTEIGNELMTQMAHRADYRVINTWLKHCGEAFEWYTGAYKDLLLLGPEDAFPENPDQIYLYAQSVGGSTYRPGIDHEHLFEACCCVGGGDETHRPILEANIEKALETGNAETVFDSPAVKLETKDGKVSAVVCKNLQDGTYTRYTASKGVILASGDYSYNDEMLQKYAPWVYAHKDNYLFSHEGMDCKGNHASTGDGQKLGISVGGHLDIAPHAIMAHIFQFGVENFIELNERGERFCNEDLSMTNIAKVILNQPGSKVFQIIDAKANDYYPIDEMLPMMRSYGDGETYSAEADTLEELAAKLGFDNDAASTFVASIERYNELCEKGHDDDFGKAAEKMHPIIEPPFKAVTYDTLKHTSVEDVSCMRLLVTMGGLVTDTNARVLDDDLNPIQGLYAVGNVQGGRFVDDYPFSLSGASHAAALTYGYLAGEHIVNGETAE</sequence>
<dbReference type="PROSITE" id="PS51318">
    <property type="entry name" value="TAT"/>
    <property type="match status" value="1"/>
</dbReference>
<evidence type="ECO:0000313" key="6">
    <source>
        <dbReference type="EMBL" id="RNM37050.1"/>
    </source>
</evidence>
<keyword evidence="7" id="KW-1185">Reference proteome</keyword>
<dbReference type="RefSeq" id="WP_123218847.1">
    <property type="nucleotide sequence ID" value="NZ_JACHYQ010000001.1"/>
</dbReference>
<dbReference type="OrthoDB" id="9813348at2"/>
<evidence type="ECO:0000256" key="3">
    <source>
        <dbReference type="ARBA" id="ARBA00022827"/>
    </source>
</evidence>
<dbReference type="GO" id="GO:0033765">
    <property type="term" value="F:steroid dehydrogenase activity, acting on the CH-CH group of donors"/>
    <property type="evidence" value="ECO:0007669"/>
    <property type="project" value="UniProtKB-ARBA"/>
</dbReference>
<dbReference type="SUPFAM" id="SSF51905">
    <property type="entry name" value="FAD/NAD(P)-binding domain"/>
    <property type="match status" value="1"/>
</dbReference>
<reference evidence="7" key="1">
    <citation type="submission" date="2018-05" db="EMBL/GenBank/DDBJ databases">
        <title>Genome Sequencing of selected type strains of the family Eggerthellaceae.</title>
        <authorList>
            <person name="Danylec N."/>
            <person name="Stoll D.A."/>
            <person name="Doetsch A."/>
            <person name="Huch M."/>
        </authorList>
    </citation>
    <scope>NUCLEOTIDE SEQUENCE [LARGE SCALE GENOMIC DNA]</scope>
    <source>
        <strain evidence="7">DSM 22006</strain>
    </source>
</reference>
<gene>
    <name evidence="6" type="ORF">DMP05_01460</name>
</gene>
<dbReference type="Pfam" id="PF00890">
    <property type="entry name" value="FAD_binding_2"/>
    <property type="match status" value="1"/>
</dbReference>
<dbReference type="PRINTS" id="PR00411">
    <property type="entry name" value="PNDRDTASEI"/>
</dbReference>
<dbReference type="AlphaFoldDB" id="A0A3N0IKK4"/>
<dbReference type="GO" id="GO:0008202">
    <property type="term" value="P:steroid metabolic process"/>
    <property type="evidence" value="ECO:0007669"/>
    <property type="project" value="UniProtKB-ARBA"/>
</dbReference>
<evidence type="ECO:0000256" key="4">
    <source>
        <dbReference type="ARBA" id="ARBA00023002"/>
    </source>
</evidence>
<dbReference type="PROSITE" id="PS51257">
    <property type="entry name" value="PROKAR_LIPOPROTEIN"/>
    <property type="match status" value="1"/>
</dbReference>
<dbReference type="InterPro" id="IPR006311">
    <property type="entry name" value="TAT_signal"/>
</dbReference>
<comment type="cofactor">
    <cofactor evidence="1">
        <name>FAD</name>
        <dbReference type="ChEBI" id="CHEBI:57692"/>
    </cofactor>
</comment>
<evidence type="ECO:0000259" key="5">
    <source>
        <dbReference type="Pfam" id="PF00890"/>
    </source>
</evidence>
<dbReference type="EMBL" id="QIBZ01000002">
    <property type="protein sequence ID" value="RNM37050.1"/>
    <property type="molecule type" value="Genomic_DNA"/>
</dbReference>
<keyword evidence="4" id="KW-0560">Oxidoreductase</keyword>
<name>A0A3N0IKK4_9ACTN</name>